<organism evidence="2">
    <name type="scientific">Serratia fonticola</name>
    <dbReference type="NCBI Taxonomy" id="47917"/>
    <lineage>
        <taxon>Bacteria</taxon>
        <taxon>Pseudomonadati</taxon>
        <taxon>Pseudomonadota</taxon>
        <taxon>Gammaproteobacteria</taxon>
        <taxon>Enterobacterales</taxon>
        <taxon>Yersiniaceae</taxon>
        <taxon>Serratia</taxon>
    </lineage>
</organism>
<keyword evidence="1" id="KW-0812">Transmembrane</keyword>
<keyword evidence="1" id="KW-1133">Transmembrane helix</keyword>
<keyword evidence="1" id="KW-0472">Membrane</keyword>
<name>A0A542CX42_SERFO</name>
<accession>A0A542CX42</accession>
<comment type="caution">
    <text evidence="2">The sequence shown here is derived from an EMBL/GenBank/DDBJ whole genome shotgun (WGS) entry which is preliminary data.</text>
</comment>
<evidence type="ECO:0000256" key="1">
    <source>
        <dbReference type="SAM" id="Phobius"/>
    </source>
</evidence>
<protein>
    <submittedName>
        <fullName evidence="2">Uncharacterized protein</fullName>
    </submittedName>
</protein>
<feature type="transmembrane region" description="Helical" evidence="1">
    <location>
        <begin position="12"/>
        <end position="29"/>
    </location>
</feature>
<evidence type="ECO:0000313" key="2">
    <source>
        <dbReference type="EMBL" id="TVZ69885.1"/>
    </source>
</evidence>
<reference evidence="2" key="1">
    <citation type="submission" date="2019-06" db="EMBL/GenBank/DDBJ databases">
        <authorList>
            <person name="Deangelis K."/>
            <person name="Huntemann M."/>
            <person name="Clum A."/>
            <person name="Pillay M."/>
            <person name="Palaniappan K."/>
            <person name="Varghese N."/>
            <person name="Mikhailova N."/>
            <person name="Stamatis D."/>
            <person name="Reddy T."/>
            <person name="Daum C."/>
            <person name="Shapiro N."/>
            <person name="Ivanova N."/>
            <person name="Kyrpides N."/>
            <person name="Woyke T."/>
        </authorList>
    </citation>
    <scope>NUCLEOTIDE SEQUENCE [LARGE SCALE GENOMIC DNA]</scope>
    <source>
        <strain evidence="2">128R</strain>
    </source>
</reference>
<gene>
    <name evidence="2" type="ORF">FHU10_2419</name>
</gene>
<reference evidence="2" key="2">
    <citation type="submission" date="2019-08" db="EMBL/GenBank/DDBJ databases">
        <title>Investigation of anaerobic lignin degradation for improved lignocellulosic biofuels.</title>
        <authorList>
            <person name="Deangelis K.PhD."/>
        </authorList>
    </citation>
    <scope>NUCLEOTIDE SEQUENCE [LARGE SCALE GENOMIC DNA]</scope>
    <source>
        <strain evidence="2">128R</strain>
    </source>
</reference>
<proteinExistence type="predicted"/>
<dbReference type="EMBL" id="VISQ01000001">
    <property type="protein sequence ID" value="TVZ69885.1"/>
    <property type="molecule type" value="Genomic_DNA"/>
</dbReference>
<sequence length="52" mass="6140">MKKEQKAQFEYVWLFNFYVSGSIIGAFIITNQQEDYHDSISSYQRSDTGQCH</sequence>
<dbReference type="AlphaFoldDB" id="A0A542CX42"/>